<evidence type="ECO:0000313" key="1">
    <source>
        <dbReference type="EMBL" id="MEJ8816217.1"/>
    </source>
</evidence>
<reference evidence="1 2" key="1">
    <citation type="submission" date="2024-03" db="EMBL/GenBank/DDBJ databases">
        <title>Novel species of the genus Variovorax.</title>
        <authorList>
            <person name="Liu Q."/>
            <person name="Xin Y.-H."/>
        </authorList>
    </citation>
    <scope>NUCLEOTIDE SEQUENCE [LARGE SCALE GENOMIC DNA]</scope>
    <source>
        <strain evidence="1 2">KACC 18899</strain>
    </source>
</reference>
<evidence type="ECO:0000313" key="2">
    <source>
        <dbReference type="Proteomes" id="UP001365846"/>
    </source>
</evidence>
<comment type="caution">
    <text evidence="1">The sequence shown here is derived from an EMBL/GenBank/DDBJ whole genome shotgun (WGS) entry which is preliminary data.</text>
</comment>
<sequence>MLIWNDGSDVDVDAAAASPLKNYMVVRRSGSVVPFEPSAIEEAMWKVLCALRGSMEHRYRSFAEGVLEAVQFQCKCQLVAGFAGVLRLLFNHGIQARRLARRTRPVPGVSQGFFSAVKPNLRNAP</sequence>
<keyword evidence="2" id="KW-1185">Reference proteome</keyword>
<dbReference type="EMBL" id="JBBKZU010000036">
    <property type="protein sequence ID" value="MEJ8816217.1"/>
    <property type="molecule type" value="Genomic_DNA"/>
</dbReference>
<gene>
    <name evidence="1" type="ORF">WKW77_34580</name>
</gene>
<name>A0ABU8VRB5_9BURK</name>
<organism evidence="1 2">
    <name type="scientific">Variovorax ureilyticus</name>
    <dbReference type="NCBI Taxonomy" id="1836198"/>
    <lineage>
        <taxon>Bacteria</taxon>
        <taxon>Pseudomonadati</taxon>
        <taxon>Pseudomonadota</taxon>
        <taxon>Betaproteobacteria</taxon>
        <taxon>Burkholderiales</taxon>
        <taxon>Comamonadaceae</taxon>
        <taxon>Variovorax</taxon>
    </lineage>
</organism>
<accession>A0ABU8VRB5</accession>
<protein>
    <recommendedName>
        <fullName evidence="3">ATP-cone domain-containing protein</fullName>
    </recommendedName>
</protein>
<dbReference type="Proteomes" id="UP001365846">
    <property type="component" value="Unassembled WGS sequence"/>
</dbReference>
<evidence type="ECO:0008006" key="3">
    <source>
        <dbReference type="Google" id="ProtNLM"/>
    </source>
</evidence>
<proteinExistence type="predicted"/>
<dbReference type="RefSeq" id="WP_340361407.1">
    <property type="nucleotide sequence ID" value="NZ_JBBKZU010000036.1"/>
</dbReference>